<dbReference type="PANTHER" id="PTHR15427">
    <property type="entry name" value="EMILIN ELASTIN MICROFIBRIL INTERFACE-LOCATED PROTEIN ELASTIN MICROFIBRIL INTERFACER"/>
    <property type="match status" value="1"/>
</dbReference>
<dbReference type="InterPro" id="IPR001073">
    <property type="entry name" value="C1q_dom"/>
</dbReference>
<keyword evidence="3" id="KW-0175">Coiled coil</keyword>
<comment type="subcellular location">
    <subcellularLocation>
        <location evidence="1">Secreted</location>
    </subcellularLocation>
</comment>
<dbReference type="EMBL" id="CAJPWZ010001714">
    <property type="protein sequence ID" value="CAG2221985.1"/>
    <property type="molecule type" value="Genomic_DNA"/>
</dbReference>
<dbReference type="PROSITE" id="PS50871">
    <property type="entry name" value="C1Q"/>
    <property type="match status" value="1"/>
</dbReference>
<keyword evidence="6" id="KW-1185">Reference proteome</keyword>
<accession>A0A8S3SME0</accession>
<dbReference type="SMART" id="SM00110">
    <property type="entry name" value="C1Q"/>
    <property type="match status" value="1"/>
</dbReference>
<comment type="caution">
    <text evidence="5">The sequence shown here is derived from an EMBL/GenBank/DDBJ whole genome shotgun (WGS) entry which is preliminary data.</text>
</comment>
<keyword evidence="2" id="KW-0964">Secreted</keyword>
<evidence type="ECO:0000313" key="5">
    <source>
        <dbReference type="EMBL" id="CAG2221985.1"/>
    </source>
</evidence>
<dbReference type="InterPro" id="IPR008983">
    <property type="entry name" value="Tumour_necrosis_fac-like_dom"/>
</dbReference>
<dbReference type="AlphaFoldDB" id="A0A8S3SME0"/>
<dbReference type="InterPro" id="IPR050392">
    <property type="entry name" value="Collagen/C1q_domain"/>
</dbReference>
<dbReference type="GO" id="GO:0005581">
    <property type="term" value="C:collagen trimer"/>
    <property type="evidence" value="ECO:0007669"/>
    <property type="project" value="UniProtKB-KW"/>
</dbReference>
<evidence type="ECO:0000259" key="4">
    <source>
        <dbReference type="PROSITE" id="PS50871"/>
    </source>
</evidence>
<dbReference type="Proteomes" id="UP000683360">
    <property type="component" value="Unassembled WGS sequence"/>
</dbReference>
<protein>
    <submittedName>
        <fullName evidence="5">CAPRIN2</fullName>
    </submittedName>
</protein>
<evidence type="ECO:0000313" key="6">
    <source>
        <dbReference type="Proteomes" id="UP000683360"/>
    </source>
</evidence>
<evidence type="ECO:0000256" key="1">
    <source>
        <dbReference type="ARBA" id="ARBA00004613"/>
    </source>
</evidence>
<evidence type="ECO:0000256" key="2">
    <source>
        <dbReference type="ARBA" id="ARBA00022525"/>
    </source>
</evidence>
<sequence>MAQVQSEHSNLQRESVQHKDEIRFLRQENERLSTRVVLLDKAIPSLVTGQLTNGTNRNKRVLPFTTNPVNVAFHANVVGHIGLNDNEVIRFDRVNTNLESAYDGNNGIFQAPTTGYYVFFVHFLVLAQKRLEAQIVKNGNLIQNIFAGTQDVGNGPGSNLAILRLVQGDRVWVKVHDKYHDTGDILDGPWCTFSGFLLYPEV</sequence>
<organism evidence="5 6">
    <name type="scientific">Mytilus edulis</name>
    <name type="common">Blue mussel</name>
    <dbReference type="NCBI Taxonomy" id="6550"/>
    <lineage>
        <taxon>Eukaryota</taxon>
        <taxon>Metazoa</taxon>
        <taxon>Spiralia</taxon>
        <taxon>Lophotrochozoa</taxon>
        <taxon>Mollusca</taxon>
        <taxon>Bivalvia</taxon>
        <taxon>Autobranchia</taxon>
        <taxon>Pteriomorphia</taxon>
        <taxon>Mytilida</taxon>
        <taxon>Mytiloidea</taxon>
        <taxon>Mytilidae</taxon>
        <taxon>Mytilinae</taxon>
        <taxon>Mytilus</taxon>
    </lineage>
</organism>
<dbReference type="OrthoDB" id="6094845at2759"/>
<gene>
    <name evidence="5" type="ORF">MEDL_35352</name>
</gene>
<feature type="domain" description="C1q" evidence="4">
    <location>
        <begin position="66"/>
        <end position="202"/>
    </location>
</feature>
<dbReference type="Pfam" id="PF00386">
    <property type="entry name" value="C1q"/>
    <property type="match status" value="1"/>
</dbReference>
<feature type="coiled-coil region" evidence="3">
    <location>
        <begin position="1"/>
        <end position="35"/>
    </location>
</feature>
<dbReference type="PANTHER" id="PTHR15427:SF33">
    <property type="entry name" value="COLLAGEN IV NC1 DOMAIN-CONTAINING PROTEIN"/>
    <property type="match status" value="1"/>
</dbReference>
<name>A0A8S3SME0_MYTED</name>
<reference evidence="5" key="1">
    <citation type="submission" date="2021-03" db="EMBL/GenBank/DDBJ databases">
        <authorList>
            <person name="Bekaert M."/>
        </authorList>
    </citation>
    <scope>NUCLEOTIDE SEQUENCE</scope>
</reference>
<proteinExistence type="predicted"/>
<dbReference type="Gene3D" id="2.60.120.40">
    <property type="match status" value="1"/>
</dbReference>
<evidence type="ECO:0000256" key="3">
    <source>
        <dbReference type="SAM" id="Coils"/>
    </source>
</evidence>
<dbReference type="SUPFAM" id="SSF49842">
    <property type="entry name" value="TNF-like"/>
    <property type="match status" value="1"/>
</dbReference>
<dbReference type="PRINTS" id="PR00007">
    <property type="entry name" value="COMPLEMNTC1Q"/>
</dbReference>